<feature type="transmembrane region" description="Helical" evidence="7">
    <location>
        <begin position="232"/>
        <end position="254"/>
    </location>
</feature>
<evidence type="ECO:0000256" key="4">
    <source>
        <dbReference type="ARBA" id="ARBA00022989"/>
    </source>
</evidence>
<feature type="transmembrane region" description="Helical" evidence="7">
    <location>
        <begin position="123"/>
        <end position="146"/>
    </location>
</feature>
<comment type="similarity">
    <text evidence="2 6">Belongs to the sodium:solute symporter (SSF) (TC 2.A.21) family.</text>
</comment>
<feature type="transmembrane region" description="Helical" evidence="7">
    <location>
        <begin position="392"/>
        <end position="417"/>
    </location>
</feature>
<gene>
    <name evidence="8" type="ORF">SAMN05660909_02974</name>
</gene>
<comment type="subcellular location">
    <subcellularLocation>
        <location evidence="1">Membrane</location>
        <topology evidence="1">Multi-pass membrane protein</topology>
    </subcellularLocation>
</comment>
<evidence type="ECO:0000256" key="7">
    <source>
        <dbReference type="SAM" id="Phobius"/>
    </source>
</evidence>
<keyword evidence="5 7" id="KW-0472">Membrane</keyword>
<feature type="transmembrane region" description="Helical" evidence="7">
    <location>
        <begin position="454"/>
        <end position="470"/>
    </location>
</feature>
<keyword evidence="9" id="KW-1185">Reference proteome</keyword>
<dbReference type="InterPro" id="IPR038377">
    <property type="entry name" value="Na/Glc_symporter_sf"/>
</dbReference>
<dbReference type="GO" id="GO:0005886">
    <property type="term" value="C:plasma membrane"/>
    <property type="evidence" value="ECO:0007669"/>
    <property type="project" value="TreeGrafter"/>
</dbReference>
<proteinExistence type="inferred from homology"/>
<feature type="transmembrane region" description="Helical" evidence="7">
    <location>
        <begin position="83"/>
        <end position="102"/>
    </location>
</feature>
<protein>
    <submittedName>
        <fullName evidence="8">Solute:Na+ symporter, SSS family</fullName>
    </submittedName>
</protein>
<evidence type="ECO:0000313" key="9">
    <source>
        <dbReference type="Proteomes" id="UP000199656"/>
    </source>
</evidence>
<accession>A0A1H4D605</accession>
<feature type="transmembrane region" description="Helical" evidence="7">
    <location>
        <begin position="505"/>
        <end position="522"/>
    </location>
</feature>
<evidence type="ECO:0000256" key="3">
    <source>
        <dbReference type="ARBA" id="ARBA00022692"/>
    </source>
</evidence>
<feature type="transmembrane region" description="Helical" evidence="7">
    <location>
        <begin position="152"/>
        <end position="174"/>
    </location>
</feature>
<feature type="transmembrane region" description="Helical" evidence="7">
    <location>
        <begin position="423"/>
        <end position="442"/>
    </location>
</feature>
<keyword evidence="3 7" id="KW-0812">Transmembrane</keyword>
<feature type="transmembrane region" description="Helical" evidence="7">
    <location>
        <begin position="47"/>
        <end position="71"/>
    </location>
</feature>
<evidence type="ECO:0000313" key="8">
    <source>
        <dbReference type="EMBL" id="SEA67859.1"/>
    </source>
</evidence>
<sequence>MNLNLTALDAAIFGIYILGVIALGLYASRKGQQTKRDYFLAGDKLPWWMIGGSIIAANISSHHLVGAMGVAYSRGFVAIAMEWGAILMGFNALLWIFLPFYIRNGFYTVPEFLERRFGAAARTTYAGLILLTYILVEISAVLYLGALSLHSLLGISVMSSVVILALITGVYTIAGGLRAVIWTEMLQLGVLVMGGIALTIATVHAAGGVSAITDTMKDWDLILPANDPDFPWTMYLGGVLCISVFYCATNQFIVQRVMASKNEWHARMGVVFGDYLKFLVPIIITVPALVAPKLFPNLEKPDLLFPTLVEKLLPSGLVGLVMAGLIAAVMSHLSGAINSCTTILTVDVYLPYFRKQATEKEAVRFGRIAGAVIIMIGILCTGLFLTQSKKPVFLYLMNAYGLFTPGIAAMFLLGILWKRTTHAGALAAGILTIPLSIAMEIMYPAMPFFNRTGIVFWSCIVLCVLVSLVTKPKPEAELKGLIWNRSSLSLPPGEKALQQGWRNPTIWWALITAIVLFFYIRFA</sequence>
<dbReference type="PROSITE" id="PS50283">
    <property type="entry name" value="NA_SOLUT_SYMP_3"/>
    <property type="match status" value="1"/>
</dbReference>
<dbReference type="OrthoDB" id="9814523at2"/>
<feature type="transmembrane region" description="Helical" evidence="7">
    <location>
        <begin position="6"/>
        <end position="26"/>
    </location>
</feature>
<keyword evidence="4 7" id="KW-1133">Transmembrane helix</keyword>
<dbReference type="InterPro" id="IPR001734">
    <property type="entry name" value="Na/solute_symporter"/>
</dbReference>
<dbReference type="STRING" id="408074.SAMN05660909_02974"/>
<reference evidence="9" key="1">
    <citation type="submission" date="2016-10" db="EMBL/GenBank/DDBJ databases">
        <authorList>
            <person name="Varghese N."/>
            <person name="Submissions S."/>
        </authorList>
    </citation>
    <scope>NUCLEOTIDE SEQUENCE [LARGE SCALE GENOMIC DNA]</scope>
    <source>
        <strain evidence="9">DSM 23920</strain>
    </source>
</reference>
<dbReference type="Pfam" id="PF00474">
    <property type="entry name" value="SSF"/>
    <property type="match status" value="1"/>
</dbReference>
<dbReference type="NCBIfam" id="TIGR00813">
    <property type="entry name" value="sss"/>
    <property type="match status" value="1"/>
</dbReference>
<name>A0A1H4D605_9BACT</name>
<dbReference type="RefSeq" id="WP_089762709.1">
    <property type="nucleotide sequence ID" value="NZ_BKAT01000018.1"/>
</dbReference>
<dbReference type="PANTHER" id="PTHR11819">
    <property type="entry name" value="SOLUTE CARRIER FAMILY 5"/>
    <property type="match status" value="1"/>
</dbReference>
<feature type="transmembrane region" description="Helical" evidence="7">
    <location>
        <begin position="365"/>
        <end position="385"/>
    </location>
</feature>
<feature type="transmembrane region" description="Helical" evidence="7">
    <location>
        <begin position="186"/>
        <end position="212"/>
    </location>
</feature>
<feature type="transmembrane region" description="Helical" evidence="7">
    <location>
        <begin position="312"/>
        <end position="329"/>
    </location>
</feature>
<evidence type="ECO:0000256" key="5">
    <source>
        <dbReference type="ARBA" id="ARBA00023136"/>
    </source>
</evidence>
<feature type="transmembrane region" description="Helical" evidence="7">
    <location>
        <begin position="275"/>
        <end position="292"/>
    </location>
</feature>
<dbReference type="EMBL" id="FNRL01000012">
    <property type="protein sequence ID" value="SEA67859.1"/>
    <property type="molecule type" value="Genomic_DNA"/>
</dbReference>
<evidence type="ECO:0000256" key="1">
    <source>
        <dbReference type="ARBA" id="ARBA00004141"/>
    </source>
</evidence>
<dbReference type="GO" id="GO:0005412">
    <property type="term" value="F:D-glucose:sodium symporter activity"/>
    <property type="evidence" value="ECO:0007669"/>
    <property type="project" value="TreeGrafter"/>
</dbReference>
<dbReference type="AlphaFoldDB" id="A0A1H4D605"/>
<dbReference type="PANTHER" id="PTHR11819:SF195">
    <property type="entry name" value="SODIUM_GLUCOSE COTRANSPORTER 4"/>
    <property type="match status" value="1"/>
</dbReference>
<organism evidence="8 9">
    <name type="scientific">Chitinophaga terrae</name>
    <name type="common">ex Kim and Jung 2007</name>
    <dbReference type="NCBI Taxonomy" id="408074"/>
    <lineage>
        <taxon>Bacteria</taxon>
        <taxon>Pseudomonadati</taxon>
        <taxon>Bacteroidota</taxon>
        <taxon>Chitinophagia</taxon>
        <taxon>Chitinophagales</taxon>
        <taxon>Chitinophagaceae</taxon>
        <taxon>Chitinophaga</taxon>
    </lineage>
</organism>
<dbReference type="Proteomes" id="UP000199656">
    <property type="component" value="Unassembled WGS sequence"/>
</dbReference>
<evidence type="ECO:0000256" key="2">
    <source>
        <dbReference type="ARBA" id="ARBA00006434"/>
    </source>
</evidence>
<dbReference type="Gene3D" id="1.20.1730.10">
    <property type="entry name" value="Sodium/glucose cotransporter"/>
    <property type="match status" value="1"/>
</dbReference>
<evidence type="ECO:0000256" key="6">
    <source>
        <dbReference type="RuleBase" id="RU362091"/>
    </source>
</evidence>